<keyword evidence="1" id="KW-0472">Membrane</keyword>
<dbReference type="Pfam" id="PF03707">
    <property type="entry name" value="MHYT"/>
    <property type="match status" value="1"/>
</dbReference>
<organism evidence="3 4">
    <name type="scientific">Micavibrio aeruginosavorus</name>
    <dbReference type="NCBI Taxonomy" id="349221"/>
    <lineage>
        <taxon>Bacteria</taxon>
        <taxon>Pseudomonadati</taxon>
        <taxon>Bdellovibrionota</taxon>
        <taxon>Bdellovibrionia</taxon>
        <taxon>Bdellovibrionales</taxon>
        <taxon>Pseudobdellovibrionaceae</taxon>
        <taxon>Micavibrio</taxon>
    </lineage>
</organism>
<dbReference type="AlphaFoldDB" id="A0A7T5R3L0"/>
<name>A0A7T5R3L0_9BACT</name>
<dbReference type="InterPro" id="IPR005330">
    <property type="entry name" value="MHYT_dom"/>
</dbReference>
<feature type="transmembrane region" description="Helical" evidence="1">
    <location>
        <begin position="12"/>
        <end position="31"/>
    </location>
</feature>
<sequence length="32" mass="3278">MLSCEMDMAISYDAGLIALSFVIAIIAACGAI</sequence>
<dbReference type="Proteomes" id="UP000595362">
    <property type="component" value="Chromosome"/>
</dbReference>
<dbReference type="EMBL" id="CP066681">
    <property type="protein sequence ID" value="QQG36870.1"/>
    <property type="molecule type" value="Genomic_DNA"/>
</dbReference>
<keyword evidence="1" id="KW-0812">Transmembrane</keyword>
<gene>
    <name evidence="3" type="ORF">HYS17_03605</name>
</gene>
<proteinExistence type="predicted"/>
<protein>
    <recommendedName>
        <fullName evidence="2">MHYT domain-containing protein</fullName>
    </recommendedName>
</protein>
<evidence type="ECO:0000313" key="3">
    <source>
        <dbReference type="EMBL" id="QQG36870.1"/>
    </source>
</evidence>
<reference evidence="3 4" key="1">
    <citation type="submission" date="2020-07" db="EMBL/GenBank/DDBJ databases">
        <title>Huge and variable diversity of episymbiotic CPR bacteria and DPANN archaea in groundwater ecosystems.</title>
        <authorList>
            <person name="He C.Y."/>
            <person name="Keren R."/>
            <person name="Whittaker M."/>
            <person name="Farag I.F."/>
            <person name="Doudna J."/>
            <person name="Cate J.H.D."/>
            <person name="Banfield J.F."/>
        </authorList>
    </citation>
    <scope>NUCLEOTIDE SEQUENCE [LARGE SCALE GENOMIC DNA]</scope>
    <source>
        <strain evidence="3">NC_groundwater_70_Ag_B-0.1um_54_66</strain>
    </source>
</reference>
<evidence type="ECO:0000259" key="2">
    <source>
        <dbReference type="Pfam" id="PF03707"/>
    </source>
</evidence>
<feature type="domain" description="MHYT" evidence="2">
    <location>
        <begin position="1"/>
        <end position="32"/>
    </location>
</feature>
<keyword evidence="1" id="KW-1133">Transmembrane helix</keyword>
<accession>A0A7T5R3L0</accession>
<evidence type="ECO:0000256" key="1">
    <source>
        <dbReference type="SAM" id="Phobius"/>
    </source>
</evidence>
<evidence type="ECO:0000313" key="4">
    <source>
        <dbReference type="Proteomes" id="UP000595362"/>
    </source>
</evidence>